<gene>
    <name evidence="2" type="ORF">MARLIPOL_12275</name>
</gene>
<keyword evidence="3" id="KW-1185">Reference proteome</keyword>
<dbReference type="EMBL" id="ASAD01000013">
    <property type="protein sequence ID" value="EON91710.1"/>
    <property type="molecule type" value="Genomic_DNA"/>
</dbReference>
<organism evidence="2 3">
    <name type="scientific">Marinobacter lipolyticus SM19</name>
    <dbReference type="NCBI Taxonomy" id="1318628"/>
    <lineage>
        <taxon>Bacteria</taxon>
        <taxon>Pseudomonadati</taxon>
        <taxon>Pseudomonadota</taxon>
        <taxon>Gammaproteobacteria</taxon>
        <taxon>Pseudomonadales</taxon>
        <taxon>Marinobacteraceae</taxon>
        <taxon>Marinobacter</taxon>
    </lineage>
</organism>
<dbReference type="Proteomes" id="UP000016540">
    <property type="component" value="Unassembled WGS sequence"/>
</dbReference>
<evidence type="ECO:0000313" key="3">
    <source>
        <dbReference type="Proteomes" id="UP000016540"/>
    </source>
</evidence>
<keyword evidence="1" id="KW-1133">Transmembrane helix</keyword>
<feature type="transmembrane region" description="Helical" evidence="1">
    <location>
        <begin position="37"/>
        <end position="57"/>
    </location>
</feature>
<keyword evidence="1" id="KW-0812">Transmembrane</keyword>
<reference evidence="2 3" key="1">
    <citation type="journal article" date="2013" name="Genome Announc.">
        <title>Draft Genome Sequence of the Moderately Halophilic Bacterium Marinobacter lipolyticus Strain SM19.</title>
        <authorList>
            <person name="Papke R.T."/>
            <person name="de la Haba R.R."/>
            <person name="Infante-Dominguez C."/>
            <person name="Perez D."/>
            <person name="Sanchez-Porro C."/>
            <person name="Lapierre P."/>
            <person name="Ventosa A."/>
        </authorList>
    </citation>
    <scope>NUCLEOTIDE SEQUENCE [LARGE SCALE GENOMIC DNA]</scope>
    <source>
        <strain evidence="2 3">SM19</strain>
    </source>
</reference>
<keyword evidence="1" id="KW-0472">Membrane</keyword>
<evidence type="ECO:0000313" key="2">
    <source>
        <dbReference type="EMBL" id="EON91710.1"/>
    </source>
</evidence>
<dbReference type="STRING" id="1318628.MARLIPOL_12275"/>
<dbReference type="AlphaFoldDB" id="R8AZE6"/>
<dbReference type="HOGENOM" id="CLU_2771034_0_0_6"/>
<accession>R8AZE6</accession>
<evidence type="ECO:0000256" key="1">
    <source>
        <dbReference type="SAM" id="Phobius"/>
    </source>
</evidence>
<name>R8AZE6_9GAMM</name>
<sequence>MYQGVKRYHKKVESGVALIFIPGLTFHHRKQSLSKRIYLMNFNAVIVLVKLVLVVVVPSGGFCVDKRVR</sequence>
<proteinExistence type="predicted"/>
<comment type="caution">
    <text evidence="2">The sequence shown here is derived from an EMBL/GenBank/DDBJ whole genome shotgun (WGS) entry which is preliminary data.</text>
</comment>
<protein>
    <submittedName>
        <fullName evidence="2">Uncharacterized protein</fullName>
    </submittedName>
</protein>